<dbReference type="EMBL" id="CWJI01000012">
    <property type="protein sequence ID" value="CRY56274.1"/>
    <property type="molecule type" value="Genomic_DNA"/>
</dbReference>
<reference evidence="2" key="1">
    <citation type="submission" date="2015-03" db="EMBL/GenBank/DDBJ databases">
        <authorList>
            <consortium name="Pathogen Informatics"/>
        </authorList>
    </citation>
    <scope>NUCLEOTIDE SEQUENCE [LARGE SCALE GENOMIC DNA]</scope>
    <source>
        <strain evidence="2">R148</strain>
    </source>
</reference>
<sequence>MSSNYLMISRYPLKKGMESKLAILLQPSEMKNYYLSTQGEDKELLEFNSYTELSAIQNDENNLDCILDSLKTILSGDVKRELVKFVESPIASEKPIPDSEYVQLRHVEVVPEFHSQYRNWREETIFNVVRSNKDKIESFEAYHSLFSTQPGVMFVSSFSVSPNEYIKSFTDENYQRIIQQAGDKYITGGNDGLYTKIYQKISFH</sequence>
<dbReference type="RefSeq" id="WP_019212332.1">
    <property type="nucleotide sequence ID" value="NZ_CWJI01000012.1"/>
</dbReference>
<accession>A0A0H5LYM1</accession>
<gene>
    <name evidence="1" type="ORF">ERS008476_03311</name>
</gene>
<dbReference type="Proteomes" id="UP000043316">
    <property type="component" value="Unassembled WGS sequence"/>
</dbReference>
<evidence type="ECO:0000313" key="1">
    <source>
        <dbReference type="EMBL" id="CRY56274.1"/>
    </source>
</evidence>
<name>A0A0H5LYM1_YERIN</name>
<dbReference type="AlphaFoldDB" id="A0A0H5LYM1"/>
<protein>
    <submittedName>
        <fullName evidence="1">Uncharacterized protein</fullName>
    </submittedName>
</protein>
<dbReference type="GeneID" id="61816979"/>
<evidence type="ECO:0000313" key="2">
    <source>
        <dbReference type="Proteomes" id="UP000043316"/>
    </source>
</evidence>
<organism evidence="1 2">
    <name type="scientific">Yersinia intermedia</name>
    <dbReference type="NCBI Taxonomy" id="631"/>
    <lineage>
        <taxon>Bacteria</taxon>
        <taxon>Pseudomonadati</taxon>
        <taxon>Pseudomonadota</taxon>
        <taxon>Gammaproteobacteria</taxon>
        <taxon>Enterobacterales</taxon>
        <taxon>Yersiniaceae</taxon>
        <taxon>Yersinia</taxon>
    </lineage>
</organism>
<proteinExistence type="predicted"/>